<evidence type="ECO:0000313" key="2">
    <source>
        <dbReference type="EMBL" id="CAB5297094.1"/>
    </source>
</evidence>
<evidence type="ECO:0000256" key="1">
    <source>
        <dbReference type="SAM" id="MobiDB-lite"/>
    </source>
</evidence>
<feature type="region of interest" description="Disordered" evidence="1">
    <location>
        <begin position="90"/>
        <end position="141"/>
    </location>
</feature>
<comment type="caution">
    <text evidence="2">The sequence shown here is derived from an EMBL/GenBank/DDBJ whole genome shotgun (WGS) entry which is preliminary data.</text>
</comment>
<organism evidence="2 3">
    <name type="scientific">Rhizophagus irregularis</name>
    <dbReference type="NCBI Taxonomy" id="588596"/>
    <lineage>
        <taxon>Eukaryota</taxon>
        <taxon>Fungi</taxon>
        <taxon>Fungi incertae sedis</taxon>
        <taxon>Mucoromycota</taxon>
        <taxon>Glomeromycotina</taxon>
        <taxon>Glomeromycetes</taxon>
        <taxon>Glomerales</taxon>
        <taxon>Glomeraceae</taxon>
        <taxon>Rhizophagus</taxon>
    </lineage>
</organism>
<feature type="compositionally biased region" description="Pro residues" evidence="1">
    <location>
        <begin position="93"/>
        <end position="115"/>
    </location>
</feature>
<dbReference type="Proteomes" id="UP000684084">
    <property type="component" value="Unassembled WGS sequence"/>
</dbReference>
<protein>
    <submittedName>
        <fullName evidence="2">Uncharacterized protein</fullName>
    </submittedName>
</protein>
<dbReference type="OrthoDB" id="2379950at2759"/>
<evidence type="ECO:0000313" key="3">
    <source>
        <dbReference type="Proteomes" id="UP000684084"/>
    </source>
</evidence>
<dbReference type="VEuPathDB" id="FungiDB:RhiirFUN_001228"/>
<feature type="compositionally biased region" description="Polar residues" evidence="1">
    <location>
        <begin position="126"/>
        <end position="141"/>
    </location>
</feature>
<gene>
    <name evidence="2" type="ORF">CHRIB12_LOCUS549</name>
</gene>
<dbReference type="EMBL" id="CAGKOT010000001">
    <property type="protein sequence ID" value="CAB5297094.1"/>
    <property type="molecule type" value="Genomic_DNA"/>
</dbReference>
<sequence length="141" mass="14769">MLILITTLSTYCTLQERQKSPGPVVDDPGPLAPPPPPGPCKNCIDKCCAALITCINGPNPSLCSDGLKQCNLDCNMKGCKNMTYHFDCFDPEPSAPPQKGPSPQDPGPQKGPSPQDPGSQKDPAGSQGSNSQQPPKGNNVI</sequence>
<name>A0A915YNJ9_9GLOM</name>
<dbReference type="AlphaFoldDB" id="A0A915YNJ9"/>
<accession>A0A915YNJ9</accession>
<reference evidence="2" key="1">
    <citation type="submission" date="2020-05" db="EMBL/GenBank/DDBJ databases">
        <authorList>
            <person name="Rincon C."/>
            <person name="Sanders R I."/>
            <person name="Robbins C."/>
            <person name="Chaturvedi A."/>
        </authorList>
    </citation>
    <scope>NUCLEOTIDE SEQUENCE</scope>
    <source>
        <strain evidence="2">CHB12</strain>
    </source>
</reference>
<proteinExistence type="predicted"/>